<evidence type="ECO:0008006" key="3">
    <source>
        <dbReference type="Google" id="ProtNLM"/>
    </source>
</evidence>
<accession>A0A7I9XTS7</accession>
<dbReference type="InterPro" id="IPR019639">
    <property type="entry name" value="DUF2505"/>
</dbReference>
<gene>
    <name evidence="1" type="ORF">MBOT_07670</name>
</gene>
<name>A0A7I9XTS7_9MYCO</name>
<keyword evidence="2" id="KW-1185">Reference proteome</keyword>
<evidence type="ECO:0000313" key="1">
    <source>
        <dbReference type="EMBL" id="GFG73402.1"/>
    </source>
</evidence>
<reference evidence="1 2" key="1">
    <citation type="journal article" date="2019" name="Emerg. Microbes Infect.">
        <title>Comprehensive subspecies identification of 175 nontuberculous mycobacteria species based on 7547 genomic profiles.</title>
        <authorList>
            <person name="Matsumoto Y."/>
            <person name="Kinjo T."/>
            <person name="Motooka D."/>
            <person name="Nabeya D."/>
            <person name="Jung N."/>
            <person name="Uechi K."/>
            <person name="Horii T."/>
            <person name="Iida T."/>
            <person name="Fujita J."/>
            <person name="Nakamura S."/>
        </authorList>
    </citation>
    <scope>NUCLEOTIDE SEQUENCE [LARGE SCALE GENOMIC DNA]</scope>
    <source>
        <strain evidence="1 2">JCM 17322</strain>
    </source>
</reference>
<comment type="caution">
    <text evidence="1">The sequence shown here is derived from an EMBL/GenBank/DDBJ whole genome shotgun (WGS) entry which is preliminary data.</text>
</comment>
<organism evidence="1 2">
    <name type="scientific">Mycobacterium botniense</name>
    <dbReference type="NCBI Taxonomy" id="84962"/>
    <lineage>
        <taxon>Bacteria</taxon>
        <taxon>Bacillati</taxon>
        <taxon>Actinomycetota</taxon>
        <taxon>Actinomycetes</taxon>
        <taxon>Mycobacteriales</taxon>
        <taxon>Mycobacteriaceae</taxon>
        <taxon>Mycobacterium</taxon>
    </lineage>
</organism>
<protein>
    <recommendedName>
        <fullName evidence="3">DUF2505 domain-containing protein</fullName>
    </recommendedName>
</protein>
<dbReference type="Pfam" id="PF10698">
    <property type="entry name" value="DUF2505"/>
    <property type="match status" value="1"/>
</dbReference>
<dbReference type="AlphaFoldDB" id="A0A7I9XTS7"/>
<dbReference type="Proteomes" id="UP000465361">
    <property type="component" value="Unassembled WGS sequence"/>
</dbReference>
<proteinExistence type="predicted"/>
<dbReference type="EMBL" id="BLKW01000002">
    <property type="protein sequence ID" value="GFG73402.1"/>
    <property type="molecule type" value="Genomic_DNA"/>
</dbReference>
<sequence>MPRSFDMSADYEGTVEQVHRAFSDEHYWLARLADSGADDATLESMRVGADGSIDVVTVQVLRSDRLPALVSQFHRGDLCIRRDEKWGPITGGAANATVLGSIHDLPVGLTGTAVLAPGTDSGGARLTFRGTVEVRVPLVGAKIENLIGSQLVELLIAEQRFTTMWIAENA</sequence>
<dbReference type="RefSeq" id="WP_163754456.1">
    <property type="nucleotide sequence ID" value="NZ_BLKW01000002.1"/>
</dbReference>
<evidence type="ECO:0000313" key="2">
    <source>
        <dbReference type="Proteomes" id="UP000465361"/>
    </source>
</evidence>